<gene>
    <name evidence="1" type="ORF">LCGC14_1596660</name>
</gene>
<comment type="caution">
    <text evidence="1">The sequence shown here is derived from an EMBL/GenBank/DDBJ whole genome shotgun (WGS) entry which is preliminary data.</text>
</comment>
<accession>A0A0F9KT05</accession>
<protein>
    <submittedName>
        <fullName evidence="1">Uncharacterized protein</fullName>
    </submittedName>
</protein>
<name>A0A0F9KT05_9ZZZZ</name>
<evidence type="ECO:0000313" key="1">
    <source>
        <dbReference type="EMBL" id="KKM25273.1"/>
    </source>
</evidence>
<reference evidence="1" key="1">
    <citation type="journal article" date="2015" name="Nature">
        <title>Complex archaea that bridge the gap between prokaryotes and eukaryotes.</title>
        <authorList>
            <person name="Spang A."/>
            <person name="Saw J.H."/>
            <person name="Jorgensen S.L."/>
            <person name="Zaremba-Niedzwiedzka K."/>
            <person name="Martijn J."/>
            <person name="Lind A.E."/>
            <person name="van Eijk R."/>
            <person name="Schleper C."/>
            <person name="Guy L."/>
            <person name="Ettema T.J."/>
        </authorList>
    </citation>
    <scope>NUCLEOTIDE SEQUENCE</scope>
</reference>
<sequence length="204" mass="22881">MVGSIVKNIKFDPNKQKLVPCSSCRKEIIVGKYAKNDQKCNNCRSNKGDNKKQRPKKEDNSFALRLQKLCTDLDFIITDKRSWKKRYPIDDGGIITIHIMPEQGIAGGEPHIEYFSLVIQRAVGISENLRKFMPPDAASDCELIASELGSHPIFKPQLGQQQCDMCGEHTDEFGVDPKSDKVLCLKPNNCFKKHFTVGGAEAVK</sequence>
<organism evidence="1">
    <name type="scientific">marine sediment metagenome</name>
    <dbReference type="NCBI Taxonomy" id="412755"/>
    <lineage>
        <taxon>unclassified sequences</taxon>
        <taxon>metagenomes</taxon>
        <taxon>ecological metagenomes</taxon>
    </lineage>
</organism>
<proteinExistence type="predicted"/>
<dbReference type="AlphaFoldDB" id="A0A0F9KT05"/>
<dbReference type="EMBL" id="LAZR01012749">
    <property type="protein sequence ID" value="KKM25273.1"/>
    <property type="molecule type" value="Genomic_DNA"/>
</dbReference>